<dbReference type="Pfam" id="PF12822">
    <property type="entry name" value="ECF_trnsprt"/>
    <property type="match status" value="1"/>
</dbReference>
<feature type="transmembrane region" description="Helical" evidence="1">
    <location>
        <begin position="249"/>
        <end position="272"/>
    </location>
</feature>
<feature type="transmembrane region" description="Helical" evidence="1">
    <location>
        <begin position="210"/>
        <end position="237"/>
    </location>
</feature>
<proteinExistence type="predicted"/>
<feature type="transmembrane region" description="Helical" evidence="1">
    <location>
        <begin position="14"/>
        <end position="35"/>
    </location>
</feature>
<feature type="transmembrane region" description="Helical" evidence="1">
    <location>
        <begin position="154"/>
        <end position="172"/>
    </location>
</feature>
<feature type="transmembrane region" description="Helical" evidence="1">
    <location>
        <begin position="179"/>
        <end position="204"/>
    </location>
</feature>
<feature type="transmembrane region" description="Helical" evidence="1">
    <location>
        <begin position="56"/>
        <end position="75"/>
    </location>
</feature>
<gene>
    <name evidence="2" type="ORF">CLV38_12025</name>
</gene>
<keyword evidence="1" id="KW-0812">Transmembrane</keyword>
<keyword evidence="3" id="KW-1185">Reference proteome</keyword>
<protein>
    <submittedName>
        <fullName evidence="2">ECF transporter S component (Folate family)</fullName>
    </submittedName>
</protein>
<name>A0A2T0W5D1_9LACT</name>
<dbReference type="OrthoDB" id="4624at2"/>
<feature type="transmembrane region" description="Helical" evidence="1">
    <location>
        <begin position="87"/>
        <end position="106"/>
    </location>
</feature>
<dbReference type="RefSeq" id="WP_106194788.1">
    <property type="nucleotide sequence ID" value="NZ_PVTO01000020.1"/>
</dbReference>
<keyword evidence="1" id="KW-0472">Membrane</keyword>
<sequence>MTATPRTDDRQNVFLQYIFIGVLAPLFISFVIPYLRMQIGTDAAAYVLGQTGNWQMVLTDSIVLFAFTGVLFSLGLYVTRKLQEESILISLLLGNLITGAAYVLFLQREILHINVVYEGSGVIYGIAFLFYVWLLIYRAVRLSQWRLGNRTKGIAIIGLLVAMNITLGRIGITTPVVRITFAFLPTALIGMLFGPWVGGVAAVLADLLGFIIGGGVGGFFPGFTLSAFLTGMAYGLFLHKREVSTKRVIMAEVFIALFINLTLNTIWLRILTQNPIVVLLPPRLIQNAIMIVVRVFTVQFIANNKQLRRVYLKYSTART</sequence>
<evidence type="ECO:0000256" key="1">
    <source>
        <dbReference type="SAM" id="Phobius"/>
    </source>
</evidence>
<comment type="caution">
    <text evidence="2">The sequence shown here is derived from an EMBL/GenBank/DDBJ whole genome shotgun (WGS) entry which is preliminary data.</text>
</comment>
<organism evidence="2 3">
    <name type="scientific">Alkalibacterium olivapovliticus</name>
    <dbReference type="NCBI Taxonomy" id="99907"/>
    <lineage>
        <taxon>Bacteria</taxon>
        <taxon>Bacillati</taxon>
        <taxon>Bacillota</taxon>
        <taxon>Bacilli</taxon>
        <taxon>Lactobacillales</taxon>
        <taxon>Carnobacteriaceae</taxon>
        <taxon>Alkalibacterium</taxon>
    </lineage>
</organism>
<dbReference type="AlphaFoldDB" id="A0A2T0W5D1"/>
<dbReference type="InterPro" id="IPR024529">
    <property type="entry name" value="ECF_trnsprt_substrate-spec"/>
</dbReference>
<dbReference type="InterPro" id="IPR030949">
    <property type="entry name" value="ECF_S_folate_fam"/>
</dbReference>
<dbReference type="Proteomes" id="UP000238205">
    <property type="component" value="Unassembled WGS sequence"/>
</dbReference>
<dbReference type="NCBIfam" id="TIGR04518">
    <property type="entry name" value="ECF_S_folT_fam"/>
    <property type="match status" value="1"/>
</dbReference>
<dbReference type="Gene3D" id="1.10.1760.20">
    <property type="match status" value="1"/>
</dbReference>
<accession>A0A2T0W5D1</accession>
<evidence type="ECO:0000313" key="2">
    <source>
        <dbReference type="EMBL" id="PRY80965.1"/>
    </source>
</evidence>
<keyword evidence="1" id="KW-1133">Transmembrane helix</keyword>
<reference evidence="2 3" key="1">
    <citation type="submission" date="2018-03" db="EMBL/GenBank/DDBJ databases">
        <title>Genomic Encyclopedia of Archaeal and Bacterial Type Strains, Phase II (KMG-II): from individual species to whole genera.</title>
        <authorList>
            <person name="Goeker M."/>
        </authorList>
    </citation>
    <scope>NUCLEOTIDE SEQUENCE [LARGE SCALE GENOMIC DNA]</scope>
    <source>
        <strain evidence="2 3">DSM 13175</strain>
    </source>
</reference>
<dbReference type="EMBL" id="PVTO01000020">
    <property type="protein sequence ID" value="PRY80965.1"/>
    <property type="molecule type" value="Genomic_DNA"/>
</dbReference>
<dbReference type="GO" id="GO:0022857">
    <property type="term" value="F:transmembrane transporter activity"/>
    <property type="evidence" value="ECO:0007669"/>
    <property type="project" value="InterPro"/>
</dbReference>
<evidence type="ECO:0000313" key="3">
    <source>
        <dbReference type="Proteomes" id="UP000238205"/>
    </source>
</evidence>
<feature type="transmembrane region" description="Helical" evidence="1">
    <location>
        <begin position="115"/>
        <end position="134"/>
    </location>
</feature>
<feature type="transmembrane region" description="Helical" evidence="1">
    <location>
        <begin position="284"/>
        <end position="302"/>
    </location>
</feature>